<feature type="domain" description="Penicillin-binding protein transpeptidase" evidence="18">
    <location>
        <begin position="443"/>
        <end position="696"/>
    </location>
</feature>
<sequence length="922" mass="99816">MNYGRQGIKQKKKLLNSAATRLRTKLGVFAIKFILILAIAVVVSGSCLVLGSVQGIISSAPDVSTIDVSPDGFATKIYDNESNEIQTLSTTGSNRISVELDVVPLELQHAFVAIEDERFYEHNGIDIRGIIRAGYNTITGGGLSQGASTLTQQLLKNNVFNAYNETDIEKIKRKVQEQYLAIKLETYMSKDDILENYLNTINLGNGYYGVQAAANGYFGKDVSELTLSECAVIASITQNPTKLNPLKYPEDNQERQQKVLRNMLKHGYITQEEYDEALADDVYARVEGLDIATGSSSTYSYFVDTLIEQLIDDLMTQKGYTETQATNLIYKGGLQVYSTQDTSMQEIADEAINNPSFYPSSTEFSINYALSVKNADGKIINYSHSTMQTWYQNVQGNYNFSLTQTNEDTAQQYVDTYREAMTANGETVVAESLHYVIQPQLSFSLMDQHTGYVKVLVGGRGEKSGNRTLNRATDSPRQPGSSIKPLAAYGPALDTGAITLASAIDDSPYYYSSGQLVKNFTAGEYRGLMTVREAIYRSQNVPAVKVLTLITPQVGFNYLEKFGISTLVSPQKAINGSHDIVQPLALGGMTLGVTNIDMTAAYAAIANHGTYTKPVYYTAVYDYKGNLLLDNSSSETHTVLKEQTAWLLTSALESVITQGTGTSAALSNQPVAGKTGTTNNETDKWFCGFTPYYTASIWLGYDDNSKVLSKSISHTKIWQTIMSQIHEGLSTGEFTQPSGIVTAQVCSQSGKLAVAGLCDEDPRGSQVITEYFSADNVPTEECDTHVKVTICNDSGDVASAGCTNTSTRVYIKKSSSGTASDEESSYSAYDSSYAITDEKLSRLCSLHNGSNASAVKPGSQTTEASQAVTTPSNTAGTTAANNNGTNGNTSNTTGTSAAHNNNQSSSAAQNPTTASQNWNTAE</sequence>
<keyword evidence="10" id="KW-0735">Signal-anchor</keyword>
<dbReference type="EC" id="3.4.16.4" evidence="3"/>
<evidence type="ECO:0000313" key="20">
    <source>
        <dbReference type="EMBL" id="MEQ2554798.1"/>
    </source>
</evidence>
<feature type="compositionally biased region" description="Polar residues" evidence="16">
    <location>
        <begin position="911"/>
        <end position="922"/>
    </location>
</feature>
<comment type="subcellular location">
    <subcellularLocation>
        <location evidence="2">Cell membrane</location>
        <topology evidence="2">Single-pass type II membrane protein</topology>
    </subcellularLocation>
</comment>
<dbReference type="Gene3D" id="3.40.710.10">
    <property type="entry name" value="DD-peptidase/beta-lactamase superfamily"/>
    <property type="match status" value="2"/>
</dbReference>
<comment type="catalytic activity">
    <reaction evidence="15">
        <text>[GlcNAc-(1-&gt;4)-Mur2Ac(oyl-L-Ala-gamma-D-Glu-L-Lys-D-Ala-D-Ala)](n)-di-trans,octa-cis-undecaprenyl diphosphate + beta-D-GlcNAc-(1-&gt;4)-Mur2Ac(oyl-L-Ala-gamma-D-Glu-L-Lys-D-Ala-D-Ala)-di-trans,octa-cis-undecaprenyl diphosphate = [GlcNAc-(1-&gt;4)-Mur2Ac(oyl-L-Ala-gamma-D-Glu-L-Lys-D-Ala-D-Ala)](n+1)-di-trans,octa-cis-undecaprenyl diphosphate + di-trans,octa-cis-undecaprenyl diphosphate + H(+)</text>
        <dbReference type="Rhea" id="RHEA:23708"/>
        <dbReference type="Rhea" id="RHEA-COMP:9602"/>
        <dbReference type="Rhea" id="RHEA-COMP:9603"/>
        <dbReference type="ChEBI" id="CHEBI:15378"/>
        <dbReference type="ChEBI" id="CHEBI:58405"/>
        <dbReference type="ChEBI" id="CHEBI:60033"/>
        <dbReference type="ChEBI" id="CHEBI:78435"/>
        <dbReference type="EC" id="2.4.99.28"/>
    </reaction>
</comment>
<keyword evidence="9" id="KW-0378">Hydrolase</keyword>
<dbReference type="Gene3D" id="1.10.3810.10">
    <property type="entry name" value="Biosynthetic peptidoglycan transglycosylase-like"/>
    <property type="match status" value="1"/>
</dbReference>
<evidence type="ECO:0000256" key="14">
    <source>
        <dbReference type="ARBA" id="ARBA00044770"/>
    </source>
</evidence>
<keyword evidence="17" id="KW-0812">Transmembrane</keyword>
<dbReference type="PANTHER" id="PTHR32282:SF33">
    <property type="entry name" value="PEPTIDOGLYCAN GLYCOSYLTRANSFERASE"/>
    <property type="match status" value="1"/>
</dbReference>
<dbReference type="Pfam" id="PF00905">
    <property type="entry name" value="Transpeptidase"/>
    <property type="match status" value="1"/>
</dbReference>
<evidence type="ECO:0000256" key="12">
    <source>
        <dbReference type="ARBA" id="ARBA00023268"/>
    </source>
</evidence>
<dbReference type="InterPro" id="IPR012338">
    <property type="entry name" value="Beta-lactam/transpept-like"/>
</dbReference>
<keyword evidence="8" id="KW-0808">Transferase</keyword>
<evidence type="ECO:0000256" key="6">
    <source>
        <dbReference type="ARBA" id="ARBA00022670"/>
    </source>
</evidence>
<dbReference type="NCBIfam" id="TIGR02074">
    <property type="entry name" value="PBP_1a_fam"/>
    <property type="match status" value="1"/>
</dbReference>
<dbReference type="PANTHER" id="PTHR32282">
    <property type="entry name" value="BINDING PROTEIN TRANSPEPTIDASE, PUTATIVE-RELATED"/>
    <property type="match status" value="1"/>
</dbReference>
<dbReference type="EC" id="2.4.99.28" evidence="14"/>
<evidence type="ECO:0000256" key="11">
    <source>
        <dbReference type="ARBA" id="ARBA00023251"/>
    </source>
</evidence>
<dbReference type="Pfam" id="PF00912">
    <property type="entry name" value="Transgly"/>
    <property type="match status" value="1"/>
</dbReference>
<comment type="function">
    <text evidence="1">Cell wall formation. Synthesis of cross-linked peptidoglycan from the lipid intermediates. The enzyme has a penicillin-insensitive transglycosylase N-terminal domain (formation of linear glycan strands) and a penicillin-sensitive transpeptidase C-terminal domain (cross-linking of the peptide subunits).</text>
</comment>
<gene>
    <name evidence="20" type="ORF">WMO37_07150</name>
</gene>
<keyword evidence="6" id="KW-0645">Protease</keyword>
<evidence type="ECO:0000313" key="21">
    <source>
        <dbReference type="Proteomes" id="UP001546774"/>
    </source>
</evidence>
<feature type="region of interest" description="Disordered" evidence="16">
    <location>
        <begin position="850"/>
        <end position="922"/>
    </location>
</feature>
<proteinExistence type="predicted"/>
<evidence type="ECO:0000256" key="16">
    <source>
        <dbReference type="SAM" id="MobiDB-lite"/>
    </source>
</evidence>
<dbReference type="InterPro" id="IPR036950">
    <property type="entry name" value="PBP_transglycosylase"/>
</dbReference>
<accession>A0ABV1H5Q8</accession>
<dbReference type="SUPFAM" id="SSF56601">
    <property type="entry name" value="beta-lactamase/transpeptidase-like"/>
    <property type="match status" value="1"/>
</dbReference>
<dbReference type="Proteomes" id="UP001546774">
    <property type="component" value="Unassembled WGS sequence"/>
</dbReference>
<organism evidence="20 21">
    <name type="scientific">Lachnospira intestinalis</name>
    <dbReference type="NCBI Taxonomy" id="3133158"/>
    <lineage>
        <taxon>Bacteria</taxon>
        <taxon>Bacillati</taxon>
        <taxon>Bacillota</taxon>
        <taxon>Clostridia</taxon>
        <taxon>Lachnospirales</taxon>
        <taxon>Lachnospiraceae</taxon>
        <taxon>Lachnospira</taxon>
    </lineage>
</organism>
<keyword evidence="17" id="KW-1133">Transmembrane helix</keyword>
<protein>
    <recommendedName>
        <fullName evidence="4">Penicillin-binding protein 1A</fullName>
        <ecNumber evidence="14">2.4.99.28</ecNumber>
        <ecNumber evidence="3">3.4.16.4</ecNumber>
    </recommendedName>
</protein>
<keyword evidence="17" id="KW-0472">Membrane</keyword>
<dbReference type="SUPFAM" id="SSF53955">
    <property type="entry name" value="Lysozyme-like"/>
    <property type="match status" value="1"/>
</dbReference>
<evidence type="ECO:0000256" key="17">
    <source>
        <dbReference type="SAM" id="Phobius"/>
    </source>
</evidence>
<keyword evidence="21" id="KW-1185">Reference proteome</keyword>
<dbReference type="InterPro" id="IPR050396">
    <property type="entry name" value="Glycosyltr_51/Transpeptidase"/>
</dbReference>
<evidence type="ECO:0000256" key="13">
    <source>
        <dbReference type="ARBA" id="ARBA00034000"/>
    </source>
</evidence>
<evidence type="ECO:0000259" key="19">
    <source>
        <dbReference type="Pfam" id="PF00912"/>
    </source>
</evidence>
<dbReference type="EMBL" id="JBBMFS010000005">
    <property type="protein sequence ID" value="MEQ2554798.1"/>
    <property type="molecule type" value="Genomic_DNA"/>
</dbReference>
<feature type="domain" description="Glycosyl transferase family 51" evidence="19">
    <location>
        <begin position="84"/>
        <end position="263"/>
    </location>
</feature>
<feature type="region of interest" description="Disordered" evidence="16">
    <location>
        <begin position="464"/>
        <end position="485"/>
    </location>
</feature>
<keyword evidence="11" id="KW-0046">Antibiotic resistance</keyword>
<comment type="caution">
    <text evidence="20">The sequence shown here is derived from an EMBL/GenBank/DDBJ whole genome shotgun (WGS) entry which is preliminary data.</text>
</comment>
<evidence type="ECO:0000256" key="4">
    <source>
        <dbReference type="ARBA" id="ARBA00018638"/>
    </source>
</evidence>
<dbReference type="InterPro" id="IPR001460">
    <property type="entry name" value="PCN-bd_Tpept"/>
</dbReference>
<evidence type="ECO:0000256" key="8">
    <source>
        <dbReference type="ARBA" id="ARBA00022679"/>
    </source>
</evidence>
<dbReference type="InterPro" id="IPR023346">
    <property type="entry name" value="Lysozyme-like_dom_sf"/>
</dbReference>
<evidence type="ECO:0000256" key="3">
    <source>
        <dbReference type="ARBA" id="ARBA00012448"/>
    </source>
</evidence>
<keyword evidence="12" id="KW-0511">Multifunctional enzyme</keyword>
<feature type="compositionally biased region" description="Low complexity" evidence="16">
    <location>
        <begin position="869"/>
        <end position="910"/>
    </location>
</feature>
<reference evidence="20" key="1">
    <citation type="submission" date="2024-03" db="EMBL/GenBank/DDBJ databases">
        <title>Human intestinal bacterial collection.</title>
        <authorList>
            <person name="Pauvert C."/>
            <person name="Hitch T.C.A."/>
            <person name="Clavel T."/>
        </authorList>
    </citation>
    <scope>NUCLEOTIDE SEQUENCE [LARGE SCALE GENOMIC DNA]</scope>
    <source>
        <strain evidence="20">CLA-AA-H89B</strain>
    </source>
</reference>
<feature type="transmembrane region" description="Helical" evidence="17">
    <location>
        <begin position="29"/>
        <end position="51"/>
    </location>
</feature>
<comment type="catalytic activity">
    <reaction evidence="13">
        <text>Preferential cleavage: (Ac)2-L-Lys-D-Ala-|-D-Ala. Also transpeptidation of peptidyl-alanyl moieties that are N-acyl substituents of D-alanine.</text>
        <dbReference type="EC" id="3.4.16.4"/>
    </reaction>
</comment>
<dbReference type="InterPro" id="IPR001264">
    <property type="entry name" value="Glyco_trans_51"/>
</dbReference>
<evidence type="ECO:0000256" key="9">
    <source>
        <dbReference type="ARBA" id="ARBA00022801"/>
    </source>
</evidence>
<evidence type="ECO:0000256" key="5">
    <source>
        <dbReference type="ARBA" id="ARBA00022645"/>
    </source>
</evidence>
<evidence type="ECO:0000259" key="18">
    <source>
        <dbReference type="Pfam" id="PF00905"/>
    </source>
</evidence>
<keyword evidence="5" id="KW-0121">Carboxypeptidase</keyword>
<evidence type="ECO:0000256" key="15">
    <source>
        <dbReference type="ARBA" id="ARBA00049902"/>
    </source>
</evidence>
<evidence type="ECO:0000256" key="1">
    <source>
        <dbReference type="ARBA" id="ARBA00002624"/>
    </source>
</evidence>
<evidence type="ECO:0000256" key="2">
    <source>
        <dbReference type="ARBA" id="ARBA00004401"/>
    </source>
</evidence>
<name>A0ABV1H5Q8_9FIRM</name>
<evidence type="ECO:0000256" key="10">
    <source>
        <dbReference type="ARBA" id="ARBA00022968"/>
    </source>
</evidence>
<keyword evidence="7" id="KW-0328">Glycosyltransferase</keyword>
<evidence type="ECO:0000256" key="7">
    <source>
        <dbReference type="ARBA" id="ARBA00022676"/>
    </source>
</evidence>
<feature type="compositionally biased region" description="Polar residues" evidence="16">
    <location>
        <begin position="466"/>
        <end position="481"/>
    </location>
</feature>
<feature type="compositionally biased region" description="Polar residues" evidence="16">
    <location>
        <begin position="850"/>
        <end position="868"/>
    </location>
</feature>